<evidence type="ECO:0000313" key="2">
    <source>
        <dbReference type="Proteomes" id="UP000824074"/>
    </source>
</evidence>
<dbReference type="AlphaFoldDB" id="A0A9D1IQ13"/>
<reference evidence="1" key="2">
    <citation type="journal article" date="2021" name="PeerJ">
        <title>Extensive microbial diversity within the chicken gut microbiome revealed by metagenomics and culture.</title>
        <authorList>
            <person name="Gilroy R."/>
            <person name="Ravi A."/>
            <person name="Getino M."/>
            <person name="Pursley I."/>
            <person name="Horton D.L."/>
            <person name="Alikhan N.F."/>
            <person name="Baker D."/>
            <person name="Gharbi K."/>
            <person name="Hall N."/>
            <person name="Watson M."/>
            <person name="Adriaenssens E.M."/>
            <person name="Foster-Nyarko E."/>
            <person name="Jarju S."/>
            <person name="Secka A."/>
            <person name="Antonio M."/>
            <person name="Oren A."/>
            <person name="Chaudhuri R.R."/>
            <person name="La Ragione R."/>
            <person name="Hildebrand F."/>
            <person name="Pallen M.J."/>
        </authorList>
    </citation>
    <scope>NUCLEOTIDE SEQUENCE</scope>
    <source>
        <strain evidence="1">CHK193-30670</strain>
    </source>
</reference>
<dbReference type="EMBL" id="DVMT01000051">
    <property type="protein sequence ID" value="HIU40651.1"/>
    <property type="molecule type" value="Genomic_DNA"/>
</dbReference>
<sequence>MKLYSNDENLKNAYKKIEDMIISSNEHKDFIEYLIKETNFVDYFVVDKELNTKTAKMAINDLDFLNLICDKNNLNKENEFHDFMIKAVESDRLIDIEKVIYTFMLETKYGNPKRENKKDFTLNDRLFYILQAIYGLDSLILSCNDNMILVNRFNDVMETSNIDDFTNFLNVFSEIRNKLLKTINEEELSVLFNEEKDSFRDYVLAGIDKQYTEVTKDKNGNFSKVDDLVSLISNDLGFNAAKKM</sequence>
<dbReference type="Proteomes" id="UP000824074">
    <property type="component" value="Unassembled WGS sequence"/>
</dbReference>
<gene>
    <name evidence="1" type="ORF">IAB68_05065</name>
</gene>
<evidence type="ECO:0000313" key="1">
    <source>
        <dbReference type="EMBL" id="HIU40651.1"/>
    </source>
</evidence>
<organism evidence="1 2">
    <name type="scientific">Candidatus Aphodocola excrementigallinarum</name>
    <dbReference type="NCBI Taxonomy" id="2840670"/>
    <lineage>
        <taxon>Bacteria</taxon>
        <taxon>Bacillati</taxon>
        <taxon>Bacillota</taxon>
        <taxon>Bacilli</taxon>
        <taxon>Candidatus Aphodocola</taxon>
    </lineage>
</organism>
<comment type="caution">
    <text evidence="1">The sequence shown here is derived from an EMBL/GenBank/DDBJ whole genome shotgun (WGS) entry which is preliminary data.</text>
</comment>
<protein>
    <submittedName>
        <fullName evidence="1">Uncharacterized protein</fullName>
    </submittedName>
</protein>
<proteinExistence type="predicted"/>
<name>A0A9D1IQ13_9FIRM</name>
<accession>A0A9D1IQ13</accession>
<reference evidence="1" key="1">
    <citation type="submission" date="2020-10" db="EMBL/GenBank/DDBJ databases">
        <authorList>
            <person name="Gilroy R."/>
        </authorList>
    </citation>
    <scope>NUCLEOTIDE SEQUENCE</scope>
    <source>
        <strain evidence="1">CHK193-30670</strain>
    </source>
</reference>